<feature type="domain" description="Glycosyl transferase family 1" evidence="2">
    <location>
        <begin position="190"/>
        <end position="345"/>
    </location>
</feature>
<sequence>MKKKICHLTSVHPRYDIRVFIKECQSLAQNGFDVSLVVADGLGDEVKEGVKIYDVGAVNSRKERILKARKKVFLKAKELKCDIYQFHDPELMFLGLKLRKNGVKVIYDIHEDLTKQIKIKPWIHKSLRGIISFFFEKVENFVVKKVDAVVVPQPYMYSVYSKKNKNTTLVENFVILQSKNATLENINYANKTCFHAGALSLERGVLNMVRAFSKINDGSDLVLAGNINDVTLNQCKEELGWNQTKYLGIIPYESVLEQYNNSSIGLILYNNVGQYYLSYAIKLFEYMLKGMPVIMPNFGEWVSFNEENNCGINVDPTNTDQVANAIMYLNKNPELKKKLGENGKKAVIEKYNWSIAEKRLMELYKSI</sequence>
<dbReference type="InterPro" id="IPR028098">
    <property type="entry name" value="Glyco_trans_4-like_N"/>
</dbReference>
<evidence type="ECO:0000313" key="5">
    <source>
        <dbReference type="Proteomes" id="UP001596997"/>
    </source>
</evidence>
<feature type="domain" description="Glycosyltransferase subfamily 4-like N-terminal" evidence="3">
    <location>
        <begin position="24"/>
        <end position="174"/>
    </location>
</feature>
<evidence type="ECO:0000313" key="4">
    <source>
        <dbReference type="EMBL" id="MFD0964601.1"/>
    </source>
</evidence>
<dbReference type="PANTHER" id="PTHR46401:SF2">
    <property type="entry name" value="GLYCOSYLTRANSFERASE WBBK-RELATED"/>
    <property type="match status" value="1"/>
</dbReference>
<reference evidence="5" key="1">
    <citation type="journal article" date="2019" name="Int. J. Syst. Evol. Microbiol.">
        <title>The Global Catalogue of Microorganisms (GCM) 10K type strain sequencing project: providing services to taxonomists for standard genome sequencing and annotation.</title>
        <authorList>
            <consortium name="The Broad Institute Genomics Platform"/>
            <consortium name="The Broad Institute Genome Sequencing Center for Infectious Disease"/>
            <person name="Wu L."/>
            <person name="Ma J."/>
        </authorList>
    </citation>
    <scope>NUCLEOTIDE SEQUENCE [LARGE SCALE GENOMIC DNA]</scope>
    <source>
        <strain evidence="5">CCUG 62114</strain>
    </source>
</reference>
<organism evidence="4 5">
    <name type="scientific">Pseudofulvibacter geojedonensis</name>
    <dbReference type="NCBI Taxonomy" id="1123758"/>
    <lineage>
        <taxon>Bacteria</taxon>
        <taxon>Pseudomonadati</taxon>
        <taxon>Bacteroidota</taxon>
        <taxon>Flavobacteriia</taxon>
        <taxon>Flavobacteriales</taxon>
        <taxon>Flavobacteriaceae</taxon>
        <taxon>Pseudofulvibacter</taxon>
    </lineage>
</organism>
<dbReference type="EC" id="2.4.-.-" evidence="4"/>
<protein>
    <submittedName>
        <fullName evidence="4">Glycosyltransferase</fullName>
        <ecNumber evidence="4">2.4.-.-</ecNumber>
    </submittedName>
</protein>
<gene>
    <name evidence="4" type="ORF">ACFQ1O_11355</name>
</gene>
<dbReference type="SUPFAM" id="SSF53756">
    <property type="entry name" value="UDP-Glycosyltransferase/glycogen phosphorylase"/>
    <property type="match status" value="1"/>
</dbReference>
<accession>A0ABW3I489</accession>
<evidence type="ECO:0000259" key="2">
    <source>
        <dbReference type="Pfam" id="PF00534"/>
    </source>
</evidence>
<evidence type="ECO:0000259" key="3">
    <source>
        <dbReference type="Pfam" id="PF13439"/>
    </source>
</evidence>
<dbReference type="GO" id="GO:0016757">
    <property type="term" value="F:glycosyltransferase activity"/>
    <property type="evidence" value="ECO:0007669"/>
    <property type="project" value="UniProtKB-KW"/>
</dbReference>
<dbReference type="Pfam" id="PF13439">
    <property type="entry name" value="Glyco_transf_4"/>
    <property type="match status" value="1"/>
</dbReference>
<dbReference type="Gene3D" id="3.40.50.2000">
    <property type="entry name" value="Glycogen Phosphorylase B"/>
    <property type="match status" value="2"/>
</dbReference>
<keyword evidence="5" id="KW-1185">Reference proteome</keyword>
<evidence type="ECO:0000256" key="1">
    <source>
        <dbReference type="ARBA" id="ARBA00022679"/>
    </source>
</evidence>
<keyword evidence="1 4" id="KW-0808">Transferase</keyword>
<dbReference type="InterPro" id="IPR001296">
    <property type="entry name" value="Glyco_trans_1"/>
</dbReference>
<dbReference type="Proteomes" id="UP001596997">
    <property type="component" value="Unassembled WGS sequence"/>
</dbReference>
<proteinExistence type="predicted"/>
<dbReference type="RefSeq" id="WP_377716141.1">
    <property type="nucleotide sequence ID" value="NZ_JBHTJM010000009.1"/>
</dbReference>
<dbReference type="Pfam" id="PF00534">
    <property type="entry name" value="Glycos_transf_1"/>
    <property type="match status" value="1"/>
</dbReference>
<keyword evidence="4" id="KW-0328">Glycosyltransferase</keyword>
<comment type="caution">
    <text evidence="4">The sequence shown here is derived from an EMBL/GenBank/DDBJ whole genome shotgun (WGS) entry which is preliminary data.</text>
</comment>
<name>A0ABW3I489_9FLAO</name>
<dbReference type="PANTHER" id="PTHR46401">
    <property type="entry name" value="GLYCOSYLTRANSFERASE WBBK-RELATED"/>
    <property type="match status" value="1"/>
</dbReference>
<dbReference type="EMBL" id="JBHTJM010000009">
    <property type="protein sequence ID" value="MFD0964601.1"/>
    <property type="molecule type" value="Genomic_DNA"/>
</dbReference>